<keyword evidence="5" id="KW-1185">Reference proteome</keyword>
<evidence type="ECO:0000313" key="3">
    <source>
        <dbReference type="EMBL" id="RUR22255.1"/>
    </source>
</evidence>
<evidence type="ECO:0000313" key="2">
    <source>
        <dbReference type="EMBL" id="PWY56226.1"/>
    </source>
</evidence>
<sequence>MTFIPPTFAKFRVNTLNLETKYSTILGRYTVVDGQVNDGASALQQSSLDVLIARTNEVIKCKSDRTPQIEVFNQLVNELRQIPKENKKDTEQGALFLLGALIHRYFRLIKEYDNFNYYASWTIWGKCNVTDCKLFQAIRRALKFKELDSDLIKKTFRADDLKTLDVVTIVKALEVFRNNMLLEDKEKVPRFMKYPHFAEDRNFKSYLQDIIDEHTRRGSAILNRFTAIEFVKTLAEQIENERQQLEKDIEKWCKGVAKDYKDFNVFKNLDEEAINVSLIKYVESDTSRNIIFSLFYTPLIQENLETTDHSSFLTKMKACYDSTCSYMLFGGYVLLLQQSKMLDTDLLFTLQQALGLEKSLDELTKEDMLDGVKFLKQFLETEPGAVLDCTFFNGKDKMLTAIARAEKELTIQDAPKKEGSLVLTH</sequence>
<dbReference type="AlphaFoldDB" id="A0A317U5V8"/>
<evidence type="ECO:0000313" key="4">
    <source>
        <dbReference type="Proteomes" id="UP000247152"/>
    </source>
</evidence>
<proteinExistence type="predicted"/>
<dbReference type="RefSeq" id="WP_110142170.1">
    <property type="nucleotide sequence ID" value="NZ_QHJG01000010.1"/>
</dbReference>
<feature type="coiled-coil region" evidence="1">
    <location>
        <begin position="228"/>
        <end position="255"/>
    </location>
</feature>
<dbReference type="OrthoDB" id="5647612at2"/>
<dbReference type="Proteomes" id="UP000247152">
    <property type="component" value="Unassembled WGS sequence"/>
</dbReference>
<evidence type="ECO:0000313" key="5">
    <source>
        <dbReference type="Proteomes" id="UP000287374"/>
    </source>
</evidence>
<evidence type="ECO:0000256" key="1">
    <source>
        <dbReference type="SAM" id="Coils"/>
    </source>
</evidence>
<accession>A0A317U5V8</accession>
<dbReference type="EMBL" id="QHJG01000010">
    <property type="protein sequence ID" value="PWY56226.1"/>
    <property type="molecule type" value="Genomic_DNA"/>
</dbReference>
<reference evidence="3 5" key="2">
    <citation type="submission" date="2018-12" db="EMBL/GenBank/DDBJ databases">
        <title>Legionella sp,whole genome shotgun sequence.</title>
        <authorList>
            <person name="Wu H."/>
        </authorList>
    </citation>
    <scope>NUCLEOTIDE SEQUENCE [LARGE SCALE GENOMIC DNA]</scope>
    <source>
        <strain evidence="3">Km489</strain>
        <strain evidence="5">km489</strain>
    </source>
</reference>
<keyword evidence="1" id="KW-0175">Coiled coil</keyword>
<reference evidence="2 4" key="1">
    <citation type="submission" date="2018-05" db="EMBL/GenBank/DDBJ databases">
        <title>Legionella qingyii sp.nov., whole genome shotgun sequence.</title>
        <authorList>
            <person name="Wu H."/>
            <person name="Zhu Q."/>
            <person name="Hu C."/>
        </authorList>
    </citation>
    <scope>NUCLEOTIDE SEQUENCE [LARGE SCALE GENOMIC DNA]</scope>
    <source>
        <strain evidence="2 4">HEB18</strain>
    </source>
</reference>
<gene>
    <name evidence="2" type="ORF">DGG96_07765</name>
    <name evidence="3" type="ORF">ELY20_10140</name>
</gene>
<protein>
    <recommendedName>
        <fullName evidence="6">Substrate of the Dot/Icm secretion system</fullName>
    </recommendedName>
</protein>
<comment type="caution">
    <text evidence="2">The sequence shown here is derived from an EMBL/GenBank/DDBJ whole genome shotgun (WGS) entry which is preliminary data.</text>
</comment>
<name>A0A317U5V8_9GAMM</name>
<organism evidence="2 4">
    <name type="scientific">Legionella qingyii</name>
    <dbReference type="NCBI Taxonomy" id="2184757"/>
    <lineage>
        <taxon>Bacteria</taxon>
        <taxon>Pseudomonadati</taxon>
        <taxon>Pseudomonadota</taxon>
        <taxon>Gammaproteobacteria</taxon>
        <taxon>Legionellales</taxon>
        <taxon>Legionellaceae</taxon>
        <taxon>Legionella</taxon>
    </lineage>
</organism>
<evidence type="ECO:0008006" key="6">
    <source>
        <dbReference type="Google" id="ProtNLM"/>
    </source>
</evidence>
<dbReference type="Proteomes" id="UP000287374">
    <property type="component" value="Unassembled WGS sequence"/>
</dbReference>
<dbReference type="EMBL" id="RZGX01000012">
    <property type="protein sequence ID" value="RUR22255.1"/>
    <property type="molecule type" value="Genomic_DNA"/>
</dbReference>